<dbReference type="InterPro" id="IPR005119">
    <property type="entry name" value="LysR_subst-bd"/>
</dbReference>
<dbReference type="InterPro" id="IPR036390">
    <property type="entry name" value="WH_DNA-bd_sf"/>
</dbReference>
<keyword evidence="4" id="KW-0804">Transcription</keyword>
<evidence type="ECO:0000256" key="3">
    <source>
        <dbReference type="ARBA" id="ARBA00023125"/>
    </source>
</evidence>
<evidence type="ECO:0000313" key="6">
    <source>
        <dbReference type="EMBL" id="WFP93810.1"/>
    </source>
</evidence>
<dbReference type="GeneID" id="29520853"/>
<dbReference type="Proteomes" id="UP001214094">
    <property type="component" value="Plasmid unnamedA"/>
</dbReference>
<feature type="domain" description="HTH lysR-type" evidence="5">
    <location>
        <begin position="1"/>
        <end position="58"/>
    </location>
</feature>
<evidence type="ECO:0000256" key="1">
    <source>
        <dbReference type="ARBA" id="ARBA00009437"/>
    </source>
</evidence>
<dbReference type="InterPro" id="IPR036388">
    <property type="entry name" value="WH-like_DNA-bd_sf"/>
</dbReference>
<proteinExistence type="inferred from homology"/>
<keyword evidence="3" id="KW-0238">DNA-binding</keyword>
<evidence type="ECO:0000313" key="7">
    <source>
        <dbReference type="Proteomes" id="UP001214094"/>
    </source>
</evidence>
<dbReference type="Pfam" id="PF00126">
    <property type="entry name" value="HTH_1"/>
    <property type="match status" value="1"/>
</dbReference>
<sequence length="299" mass="33604">MEIKWLEDFLALASTLNFSKAADERHVTQSAFSRRIRQLEAWLGATLVDRATYPSRLTEAGSKFVPVAQETLKQLYQARRNLQQEEGSDARTIKLTALHTLSFTFFPAWMTRVNARSGPLFSRLRPDSGSMEENLNSLVDGECDFLLTYAHTQVPHLLDPQAFEHRVLGHERIIPVSAANEAGEPLHRLEGGTKPFPHLSYEKSSFFGQLLDDLIGRELPPAQRVHEGSMSVGLKAMAESGWGIAWVPESLMTDELANGSLVRAADPRWDVSVEIRLYRAKENRRPIVGRVWQSLEAVA</sequence>
<evidence type="ECO:0000256" key="4">
    <source>
        <dbReference type="ARBA" id="ARBA00023163"/>
    </source>
</evidence>
<reference evidence="6 7" key="1">
    <citation type="submission" date="2023-03" db="EMBL/GenBank/DDBJ databases">
        <title>Comparative genome and transcriptome analysis combination mining strategies for increasing vitamin B12 production of Ensifer adhaerens strain.</title>
        <authorList>
            <person name="Yongheng L."/>
        </authorList>
    </citation>
    <scope>NUCLEOTIDE SEQUENCE [LARGE SCALE GENOMIC DNA]</scope>
    <source>
        <strain evidence="6 7">Casida A-T305</strain>
        <plasmid evidence="6 7">unnamedA</plasmid>
    </source>
</reference>
<dbReference type="RefSeq" id="WP_034790308.1">
    <property type="nucleotide sequence ID" value="NZ_CAXURO020000002.1"/>
</dbReference>
<dbReference type="PANTHER" id="PTHR30126">
    <property type="entry name" value="HTH-TYPE TRANSCRIPTIONAL REGULATOR"/>
    <property type="match status" value="1"/>
</dbReference>
<keyword evidence="2" id="KW-0805">Transcription regulation</keyword>
<keyword evidence="7" id="KW-1185">Reference proteome</keyword>
<comment type="similarity">
    <text evidence="1">Belongs to the LysR transcriptional regulatory family.</text>
</comment>
<keyword evidence="6" id="KW-0614">Plasmid</keyword>
<dbReference type="Pfam" id="PF03466">
    <property type="entry name" value="LysR_substrate"/>
    <property type="match status" value="1"/>
</dbReference>
<dbReference type="Gene3D" id="3.40.190.10">
    <property type="entry name" value="Periplasmic binding protein-like II"/>
    <property type="match status" value="2"/>
</dbReference>
<protein>
    <submittedName>
        <fullName evidence="6">LysR substrate-binding domain-containing protein</fullName>
    </submittedName>
</protein>
<dbReference type="PRINTS" id="PR00039">
    <property type="entry name" value="HTHLYSR"/>
</dbReference>
<dbReference type="SUPFAM" id="SSF46785">
    <property type="entry name" value="Winged helix' DNA-binding domain"/>
    <property type="match status" value="1"/>
</dbReference>
<accession>A0ABY8HQJ6</accession>
<evidence type="ECO:0000256" key="2">
    <source>
        <dbReference type="ARBA" id="ARBA00023015"/>
    </source>
</evidence>
<dbReference type="EMBL" id="CP121309">
    <property type="protein sequence ID" value="WFP93810.1"/>
    <property type="molecule type" value="Genomic_DNA"/>
</dbReference>
<dbReference type="PANTHER" id="PTHR30126:SF2">
    <property type="entry name" value="HTH-TYPE TRANSCRIPTIONAL REGULATOR YJIE"/>
    <property type="match status" value="1"/>
</dbReference>
<dbReference type="CDD" id="cd05466">
    <property type="entry name" value="PBP2_LTTR_substrate"/>
    <property type="match status" value="1"/>
</dbReference>
<dbReference type="PROSITE" id="PS50931">
    <property type="entry name" value="HTH_LYSR"/>
    <property type="match status" value="1"/>
</dbReference>
<geneLocation type="plasmid" evidence="6 7">
    <name>unnamedA</name>
</geneLocation>
<dbReference type="SUPFAM" id="SSF53850">
    <property type="entry name" value="Periplasmic binding protein-like II"/>
    <property type="match status" value="1"/>
</dbReference>
<dbReference type="Gene3D" id="1.10.10.10">
    <property type="entry name" value="Winged helix-like DNA-binding domain superfamily/Winged helix DNA-binding domain"/>
    <property type="match status" value="1"/>
</dbReference>
<name>A0ABY8HQJ6_ENSAD</name>
<evidence type="ECO:0000259" key="5">
    <source>
        <dbReference type="PROSITE" id="PS50931"/>
    </source>
</evidence>
<organism evidence="6 7">
    <name type="scientific">Ensifer adhaerens</name>
    <name type="common">Sinorhizobium morelense</name>
    <dbReference type="NCBI Taxonomy" id="106592"/>
    <lineage>
        <taxon>Bacteria</taxon>
        <taxon>Pseudomonadati</taxon>
        <taxon>Pseudomonadota</taxon>
        <taxon>Alphaproteobacteria</taxon>
        <taxon>Hyphomicrobiales</taxon>
        <taxon>Rhizobiaceae</taxon>
        <taxon>Sinorhizobium/Ensifer group</taxon>
        <taxon>Ensifer</taxon>
    </lineage>
</organism>
<gene>
    <name evidence="6" type="ORF">P4B07_21475</name>
</gene>
<dbReference type="InterPro" id="IPR000847">
    <property type="entry name" value="LysR_HTH_N"/>
</dbReference>